<dbReference type="InterPro" id="IPR004013">
    <property type="entry name" value="PHP_dom"/>
</dbReference>
<dbReference type="SMART" id="SM00481">
    <property type="entry name" value="POLIIIAc"/>
    <property type="match status" value="1"/>
</dbReference>
<evidence type="ECO:0000313" key="3">
    <source>
        <dbReference type="Proteomes" id="UP000076268"/>
    </source>
</evidence>
<accession>A0A154BVT7</accession>
<evidence type="ECO:0000259" key="1">
    <source>
        <dbReference type="SMART" id="SM00481"/>
    </source>
</evidence>
<dbReference type="OrthoDB" id="9804333at2"/>
<evidence type="ECO:0000313" key="2">
    <source>
        <dbReference type="EMBL" id="KYZ77608.1"/>
    </source>
</evidence>
<dbReference type="Gene3D" id="1.10.150.650">
    <property type="match status" value="1"/>
</dbReference>
<protein>
    <submittedName>
        <fullName evidence="2">Histidinol phosphatase</fullName>
    </submittedName>
</protein>
<dbReference type="InterPro" id="IPR052018">
    <property type="entry name" value="PHP_domain"/>
</dbReference>
<dbReference type="EMBL" id="LSGP01000013">
    <property type="protein sequence ID" value="KYZ77608.1"/>
    <property type="molecule type" value="Genomic_DNA"/>
</dbReference>
<sequence length="274" mass="29792">MQADFHIHTTASDGRIAPSDILLQAVQVGLTHISITDHDTVDGLLALGAKPQQAGVTVIAGIEFSTDMPDCEIHILGYGIDIFHPRLRQQLTLLKEDRVSRVRKMAAKITALGYPIEEQDIVEVARGATSVGRPHVAKALIEKGYFFSVSDVFHSLLNRDKPGYVPHYKLTPGEVIGLIRQAGGVSILAHPGLVGNDQQVRYIIESGIDGLEVYHPKHDVEAVDRYLSLAQGQGLLVTGGSDYHAIPGRFPERLGEFLVPNNVANLFVSRISGL</sequence>
<dbReference type="PANTHER" id="PTHR42924:SF3">
    <property type="entry name" value="POLYMERASE_HISTIDINOL PHOSPHATASE N-TERMINAL DOMAIN-CONTAINING PROTEIN"/>
    <property type="match status" value="1"/>
</dbReference>
<comment type="caution">
    <text evidence="2">The sequence shown here is derived from an EMBL/GenBank/DDBJ whole genome shotgun (WGS) entry which is preliminary data.</text>
</comment>
<dbReference type="Pfam" id="PF02811">
    <property type="entry name" value="PHP"/>
    <property type="match status" value="1"/>
</dbReference>
<dbReference type="STRING" id="1794912.AXX12_03115"/>
<reference evidence="2 3" key="1">
    <citation type="submission" date="2016-02" db="EMBL/GenBank/DDBJ databases">
        <title>Anaerosporomusa subterraneum gen. nov., sp. nov., a spore-forming obligate anaerobe isolated from saprolite.</title>
        <authorList>
            <person name="Choi J.K."/>
            <person name="Shah M."/>
            <person name="Yee N."/>
        </authorList>
    </citation>
    <scope>NUCLEOTIDE SEQUENCE [LARGE SCALE GENOMIC DNA]</scope>
    <source>
        <strain evidence="2 3">RU4</strain>
    </source>
</reference>
<proteinExistence type="predicted"/>
<dbReference type="InterPro" id="IPR003141">
    <property type="entry name" value="Pol/His_phosphatase_N"/>
</dbReference>
<dbReference type="PANTHER" id="PTHR42924">
    <property type="entry name" value="EXONUCLEASE"/>
    <property type="match status" value="1"/>
</dbReference>
<keyword evidence="3" id="KW-1185">Reference proteome</keyword>
<dbReference type="CDD" id="cd07438">
    <property type="entry name" value="PHP_HisPPase_AMP"/>
    <property type="match status" value="1"/>
</dbReference>
<name>A0A154BVT7_ANASB</name>
<feature type="domain" description="Polymerase/histidinol phosphatase N-terminal" evidence="1">
    <location>
        <begin position="3"/>
        <end position="68"/>
    </location>
</feature>
<dbReference type="GO" id="GO:0035312">
    <property type="term" value="F:5'-3' DNA exonuclease activity"/>
    <property type="evidence" value="ECO:0007669"/>
    <property type="project" value="TreeGrafter"/>
</dbReference>
<gene>
    <name evidence="2" type="ORF">AXX12_03115</name>
</gene>
<dbReference type="GO" id="GO:0004534">
    <property type="term" value="F:5'-3' RNA exonuclease activity"/>
    <property type="evidence" value="ECO:0007669"/>
    <property type="project" value="TreeGrafter"/>
</dbReference>
<organism evidence="2 3">
    <name type="scientific">Anaerosporomusa subterranea</name>
    <dbReference type="NCBI Taxonomy" id="1794912"/>
    <lineage>
        <taxon>Bacteria</taxon>
        <taxon>Bacillati</taxon>
        <taxon>Bacillota</taxon>
        <taxon>Negativicutes</taxon>
        <taxon>Acetonemataceae</taxon>
        <taxon>Anaerosporomusa</taxon>
    </lineage>
</organism>
<dbReference type="InterPro" id="IPR016195">
    <property type="entry name" value="Pol/histidinol_Pase-like"/>
</dbReference>
<dbReference type="Gene3D" id="3.20.20.140">
    <property type="entry name" value="Metal-dependent hydrolases"/>
    <property type="match status" value="1"/>
</dbReference>
<dbReference type="SUPFAM" id="SSF89550">
    <property type="entry name" value="PHP domain-like"/>
    <property type="match status" value="1"/>
</dbReference>
<dbReference type="AlphaFoldDB" id="A0A154BVT7"/>
<dbReference type="Proteomes" id="UP000076268">
    <property type="component" value="Unassembled WGS sequence"/>
</dbReference>